<organism evidence="2">
    <name type="scientific">Physcomitrium patens</name>
    <name type="common">Spreading-leaved earth moss</name>
    <name type="synonym">Physcomitrella patens</name>
    <dbReference type="NCBI Taxonomy" id="3218"/>
    <lineage>
        <taxon>Eukaryota</taxon>
        <taxon>Viridiplantae</taxon>
        <taxon>Streptophyta</taxon>
        <taxon>Embryophyta</taxon>
        <taxon>Bryophyta</taxon>
        <taxon>Bryophytina</taxon>
        <taxon>Bryopsida</taxon>
        <taxon>Funariidae</taxon>
        <taxon>Funariales</taxon>
        <taxon>Funariaceae</taxon>
        <taxon>Physcomitrium</taxon>
    </lineage>
</organism>
<accession>A0A2K1IMM3</accession>
<evidence type="ECO:0000313" key="3">
    <source>
        <dbReference type="EnsemblPlants" id="Pp3c22_7650V3.1"/>
    </source>
</evidence>
<dbReference type="KEGG" id="ppp:112275076"/>
<protein>
    <recommendedName>
        <fullName evidence="5">DUF641 domain-containing protein</fullName>
    </recommendedName>
</protein>
<feature type="region of interest" description="Disordered" evidence="1">
    <location>
        <begin position="1"/>
        <end position="120"/>
    </location>
</feature>
<dbReference type="GeneID" id="112275076"/>
<keyword evidence="4" id="KW-1185">Reference proteome</keyword>
<name>A0A2K1IMM3_PHYPA</name>
<dbReference type="PaxDb" id="3218-PP1S12_212V6.1"/>
<proteinExistence type="predicted"/>
<dbReference type="InterPro" id="IPR040225">
    <property type="entry name" value="GIL1-like"/>
</dbReference>
<dbReference type="AlphaFoldDB" id="A0A2K1IMM3"/>
<dbReference type="GO" id="GO:0009959">
    <property type="term" value="P:negative gravitropism"/>
    <property type="evidence" value="ECO:0007669"/>
    <property type="project" value="InterPro"/>
</dbReference>
<dbReference type="Gramene" id="Pp3c22_7650V3.1">
    <property type="protein sequence ID" value="Pp3c22_7650V3.1"/>
    <property type="gene ID" value="Pp3c22_7650"/>
</dbReference>
<feature type="compositionally biased region" description="Basic and acidic residues" evidence="1">
    <location>
        <begin position="53"/>
        <end position="67"/>
    </location>
</feature>
<reference evidence="2 4" key="1">
    <citation type="journal article" date="2008" name="Science">
        <title>The Physcomitrella genome reveals evolutionary insights into the conquest of land by plants.</title>
        <authorList>
            <person name="Rensing S."/>
            <person name="Lang D."/>
            <person name="Zimmer A."/>
            <person name="Terry A."/>
            <person name="Salamov A."/>
            <person name="Shapiro H."/>
            <person name="Nishiyama T."/>
            <person name="Perroud P.-F."/>
            <person name="Lindquist E."/>
            <person name="Kamisugi Y."/>
            <person name="Tanahashi T."/>
            <person name="Sakakibara K."/>
            <person name="Fujita T."/>
            <person name="Oishi K."/>
            <person name="Shin-I T."/>
            <person name="Kuroki Y."/>
            <person name="Toyoda A."/>
            <person name="Suzuki Y."/>
            <person name="Hashimoto A."/>
            <person name="Yamaguchi K."/>
            <person name="Sugano A."/>
            <person name="Kohara Y."/>
            <person name="Fujiyama A."/>
            <person name="Anterola A."/>
            <person name="Aoki S."/>
            <person name="Ashton N."/>
            <person name="Barbazuk W.B."/>
            <person name="Barker E."/>
            <person name="Bennetzen J."/>
            <person name="Bezanilla M."/>
            <person name="Blankenship R."/>
            <person name="Cho S.H."/>
            <person name="Dutcher S."/>
            <person name="Estelle M."/>
            <person name="Fawcett J.A."/>
            <person name="Gundlach H."/>
            <person name="Hanada K."/>
            <person name="Heyl A."/>
            <person name="Hicks K.A."/>
            <person name="Hugh J."/>
            <person name="Lohr M."/>
            <person name="Mayer K."/>
            <person name="Melkozernov A."/>
            <person name="Murata T."/>
            <person name="Nelson D."/>
            <person name="Pils B."/>
            <person name="Prigge M."/>
            <person name="Reiss B."/>
            <person name="Renner T."/>
            <person name="Rombauts S."/>
            <person name="Rushton P."/>
            <person name="Sanderfoot A."/>
            <person name="Schween G."/>
            <person name="Shiu S.-H."/>
            <person name="Stueber K."/>
            <person name="Theodoulou F.L."/>
            <person name="Tu H."/>
            <person name="Van de Peer Y."/>
            <person name="Verrier P.J."/>
            <person name="Waters E."/>
            <person name="Wood A."/>
            <person name="Yang L."/>
            <person name="Cove D."/>
            <person name="Cuming A."/>
            <person name="Hasebe M."/>
            <person name="Lucas S."/>
            <person name="Mishler D.B."/>
            <person name="Reski R."/>
            <person name="Grigoriev I."/>
            <person name="Quatrano R.S."/>
            <person name="Boore J.L."/>
        </authorList>
    </citation>
    <scope>NUCLEOTIDE SEQUENCE [LARGE SCALE GENOMIC DNA]</scope>
    <source>
        <strain evidence="3 4">cv. Gransden 2004</strain>
    </source>
</reference>
<reference evidence="3" key="3">
    <citation type="submission" date="2020-12" db="UniProtKB">
        <authorList>
            <consortium name="EnsemblPlants"/>
        </authorList>
    </citation>
    <scope>IDENTIFICATION</scope>
</reference>
<dbReference type="PANTHER" id="PTHR31161">
    <property type="entry name" value="PROTEIN GRAVITROPIC IN THE LIGHT 1"/>
    <property type="match status" value="1"/>
</dbReference>
<evidence type="ECO:0000256" key="1">
    <source>
        <dbReference type="SAM" id="MobiDB-lite"/>
    </source>
</evidence>
<feature type="compositionally biased region" description="Basic and acidic residues" evidence="1">
    <location>
        <begin position="19"/>
        <end position="40"/>
    </location>
</feature>
<evidence type="ECO:0008006" key="5">
    <source>
        <dbReference type="Google" id="ProtNLM"/>
    </source>
</evidence>
<feature type="compositionally biased region" description="Polar residues" evidence="1">
    <location>
        <begin position="68"/>
        <end position="83"/>
    </location>
</feature>
<feature type="compositionally biased region" description="Polar residues" evidence="1">
    <location>
        <begin position="400"/>
        <end position="414"/>
    </location>
</feature>
<feature type="compositionally biased region" description="Polar residues" evidence="1">
    <location>
        <begin position="365"/>
        <end position="377"/>
    </location>
</feature>
<reference evidence="2 4" key="2">
    <citation type="journal article" date="2018" name="Plant J.">
        <title>The Physcomitrella patens chromosome-scale assembly reveals moss genome structure and evolution.</title>
        <authorList>
            <person name="Lang D."/>
            <person name="Ullrich K.K."/>
            <person name="Murat F."/>
            <person name="Fuchs J."/>
            <person name="Jenkins J."/>
            <person name="Haas F.B."/>
            <person name="Piednoel M."/>
            <person name="Gundlach H."/>
            <person name="Van Bel M."/>
            <person name="Meyberg R."/>
            <person name="Vives C."/>
            <person name="Morata J."/>
            <person name="Symeonidi A."/>
            <person name="Hiss M."/>
            <person name="Muchero W."/>
            <person name="Kamisugi Y."/>
            <person name="Saleh O."/>
            <person name="Blanc G."/>
            <person name="Decker E.L."/>
            <person name="van Gessel N."/>
            <person name="Grimwood J."/>
            <person name="Hayes R.D."/>
            <person name="Graham S.W."/>
            <person name="Gunter L.E."/>
            <person name="McDaniel S.F."/>
            <person name="Hoernstein S.N.W."/>
            <person name="Larsson A."/>
            <person name="Li F.W."/>
            <person name="Perroud P.F."/>
            <person name="Phillips J."/>
            <person name="Ranjan P."/>
            <person name="Rokshar D.S."/>
            <person name="Rothfels C.J."/>
            <person name="Schneider L."/>
            <person name="Shu S."/>
            <person name="Stevenson D.W."/>
            <person name="Thummler F."/>
            <person name="Tillich M."/>
            <person name="Villarreal Aguilar J.C."/>
            <person name="Widiez T."/>
            <person name="Wong G.K."/>
            <person name="Wymore A."/>
            <person name="Zhang Y."/>
            <person name="Zimmer A.D."/>
            <person name="Quatrano R.S."/>
            <person name="Mayer K.F.X."/>
            <person name="Goodstein D."/>
            <person name="Casacuberta J.M."/>
            <person name="Vandepoele K."/>
            <person name="Reski R."/>
            <person name="Cuming A.C."/>
            <person name="Tuskan G.A."/>
            <person name="Maumus F."/>
            <person name="Salse J."/>
            <person name="Schmutz J."/>
            <person name="Rensing S.A."/>
        </authorList>
    </citation>
    <scope>NUCLEOTIDE SEQUENCE [LARGE SCALE GENOMIC DNA]</scope>
    <source>
        <strain evidence="3 4">cv. Gransden 2004</strain>
    </source>
</reference>
<dbReference type="EMBL" id="ABEU02000022">
    <property type="protein sequence ID" value="PNR30527.1"/>
    <property type="molecule type" value="Genomic_DNA"/>
</dbReference>
<dbReference type="EnsemblPlants" id="Pp3c22_7650V3.1">
    <property type="protein sequence ID" value="Pp3c22_7650V3.1"/>
    <property type="gene ID" value="Pp3c22_7650"/>
</dbReference>
<evidence type="ECO:0000313" key="4">
    <source>
        <dbReference type="Proteomes" id="UP000006727"/>
    </source>
</evidence>
<feature type="compositionally biased region" description="Polar residues" evidence="1">
    <location>
        <begin position="426"/>
        <end position="453"/>
    </location>
</feature>
<dbReference type="RefSeq" id="XP_024360825.1">
    <property type="nucleotide sequence ID" value="XM_024505057.2"/>
</dbReference>
<gene>
    <name evidence="3" type="primary">LOC112275076</name>
    <name evidence="2" type="ORF">PHYPA_026843</name>
</gene>
<feature type="compositionally biased region" description="Polar residues" evidence="1">
    <location>
        <begin position="324"/>
        <end position="338"/>
    </location>
</feature>
<dbReference type="EnsemblPlants" id="Pp3c22_7650V3.2">
    <property type="protein sequence ID" value="Pp3c22_7650V3.2"/>
    <property type="gene ID" value="Pp3c22_7650"/>
</dbReference>
<feature type="compositionally biased region" description="Low complexity" evidence="1">
    <location>
        <begin position="479"/>
        <end position="491"/>
    </location>
</feature>
<sequence length="1037" mass="113471">MGGGEDDEISMAEVPMQTAEKERVDGFCPGRVEKTTEGGAKEGGGPEVSLAIHGEKSNKQDESRIETNDSSLANDKDGSQQVCSGSDYDGGKSDDVESTGGGGYPKTNEPIQDASAAQIAQENNDVASFVAKFEENTHRIKEMKDIVHSANVCAGSGRGTSSERKLASGDLKKNSWGAGTDHSSTREESCPHPISFSQDVSMQELATNESDISPHTFRSKTLTQVSFIAPQEQTGSRAEDACTTGYGEFRDQIEERSSMLSGPAIQENTTSCEAARSILAVPDVNEQIDTRNKTPSTSPATELHEQIPRHSGARSFKSGPVAQEQDTPNTGTSNTTSDSRAEEHMIPCEEDSSMKSAPVAHEQDTPSAGTSNTTSDSRAAEHMIPCEEDSSMKSVPVAQEQDTPSAGTSNTTSDSRAEEHMIPSEEASSMKSASVAQEQDTPSAGTSNTTSDSRAAEHMIPCEEDSSMKSAPVAQKQDTLSTGTSKTTTASGPEEHMIPSEEASSIKSTLVAQDQDTAGAGTSITISASGAEESPKPFPIPLDDEGKEVLATDLLHLPKSGVSHSASLAFSEGPALQHERKDPTESAPCSHDFNVLEDMSASSGITKPATSCEPSNVLPQTEESLLPSVSGKIKELPTCSEALSVLPESNKLETSGSRLDGTQSWRLREEGFAGIHVRDFEQLLIKKELLIGELQEELKRQKCVDQVNSHLKHAKEEHLRKRIEDWRTACMSLKETLKDKDEKINELHQHNSALWKRIQQLQLDNNELKNQLSRSELQRADELLTPGSYLDDTKAATPALFVNALNAVKDASINFCKLLRPYVQNSRFDALQERTGAVSRSGHSKFQHQAFVCSILFESFEYESFHSSHASMSKPVWTPQSCFQQYQVHDIKKFPDMVERVIQMDSQIDKSLRKFCFERFFKFVHEAEIKDHFSDSEGKFYYVGQNPQDLKFFTSFCKLAVSVWLLHRLAFSFRQPARKFIVDRGISLDLARMCSVVPLDDPSSEEEVQGLKVGFYVLPGFDIGNSTIPCEVYVRLK</sequence>
<dbReference type="Gramene" id="Pp3c22_7650V3.2">
    <property type="protein sequence ID" value="Pp3c22_7650V3.2"/>
    <property type="gene ID" value="Pp3c22_7650"/>
</dbReference>
<dbReference type="GO" id="GO:0009639">
    <property type="term" value="P:response to red or far red light"/>
    <property type="evidence" value="ECO:0007669"/>
    <property type="project" value="InterPro"/>
</dbReference>
<evidence type="ECO:0000313" key="2">
    <source>
        <dbReference type="EMBL" id="PNR30527.1"/>
    </source>
</evidence>
<feature type="region of interest" description="Disordered" evidence="1">
    <location>
        <begin position="152"/>
        <end position="195"/>
    </location>
</feature>
<dbReference type="OrthoDB" id="1915848at2759"/>
<feature type="compositionally biased region" description="Basic and acidic residues" evidence="1">
    <location>
        <begin position="161"/>
        <end position="173"/>
    </location>
</feature>
<dbReference type="Proteomes" id="UP000006727">
    <property type="component" value="Chromosome 22"/>
</dbReference>
<feature type="compositionally biased region" description="Acidic residues" evidence="1">
    <location>
        <begin position="1"/>
        <end position="10"/>
    </location>
</feature>
<feature type="region of interest" description="Disordered" evidence="1">
    <location>
        <begin position="258"/>
        <end position="500"/>
    </location>
</feature>